<reference evidence="2" key="1">
    <citation type="submission" date="2020-01" db="EMBL/GenBank/DDBJ databases">
        <authorList>
            <person name="Chen W.-M."/>
        </authorList>
    </citation>
    <scope>NUCLEOTIDE SEQUENCE</scope>
    <source>
        <strain evidence="2">CYK-10</strain>
    </source>
</reference>
<evidence type="ECO:0000313" key="3">
    <source>
        <dbReference type="Proteomes" id="UP001193501"/>
    </source>
</evidence>
<dbReference type="Proteomes" id="UP001193501">
    <property type="component" value="Unassembled WGS sequence"/>
</dbReference>
<dbReference type="SUPFAM" id="SSF50475">
    <property type="entry name" value="FMN-binding split barrel"/>
    <property type="match status" value="1"/>
</dbReference>
<dbReference type="InterPro" id="IPR012349">
    <property type="entry name" value="Split_barrel_FMN-bd"/>
</dbReference>
<feature type="region of interest" description="Disordered" evidence="1">
    <location>
        <begin position="187"/>
        <end position="212"/>
    </location>
</feature>
<proteinExistence type="predicted"/>
<dbReference type="AlphaFoldDB" id="A0AAE4Y9G1"/>
<dbReference type="PANTHER" id="PTHR34071">
    <property type="entry name" value="5-NITROIMIDAZOLE ANTIBIOTICS RESISTANCE PROTEIN, NIMA-FAMILY-RELATED PROTEIN-RELATED"/>
    <property type="match status" value="1"/>
</dbReference>
<dbReference type="PANTHER" id="PTHR34071:SF2">
    <property type="entry name" value="FLAVIN-NUCLEOTIDE-BINDING PROTEIN"/>
    <property type="match status" value="1"/>
</dbReference>
<accession>A0AAE4Y9G1</accession>
<keyword evidence="3" id="KW-1185">Reference proteome</keyword>
<evidence type="ECO:0000256" key="1">
    <source>
        <dbReference type="SAM" id="MobiDB-lite"/>
    </source>
</evidence>
<dbReference type="InterPro" id="IPR024747">
    <property type="entry name" value="Pyridox_Oxase-rel"/>
</dbReference>
<organism evidence="2 3">
    <name type="scientific">Stagnihabitans tardus</name>
    <dbReference type="NCBI Taxonomy" id="2699202"/>
    <lineage>
        <taxon>Bacteria</taxon>
        <taxon>Pseudomonadati</taxon>
        <taxon>Pseudomonadota</taxon>
        <taxon>Alphaproteobacteria</taxon>
        <taxon>Rhodobacterales</taxon>
        <taxon>Paracoccaceae</taxon>
        <taxon>Stagnihabitans</taxon>
    </lineage>
</organism>
<evidence type="ECO:0000313" key="2">
    <source>
        <dbReference type="EMBL" id="NBZ88498.1"/>
    </source>
</evidence>
<sequence length="212" mass="23150">MTEPSDRTRLRRFPGKADYDAATIHAVIDAAPLAHIAYQMEGAPMVLSTLAWREGTRVFWHGSSASRALRAMAGQPICLSVTTLDGLVLARSAFEHSVQFRSVMVMGRAEEVTEGKAAHLEAMVERLFPGRWEQLRPMTAQEVKATKVMALDLSEASAKIATGGPEDPEEDRAWPVWAGVIPLSLQVGEPQPEADSPPDAPPPVLRWSLETD</sequence>
<gene>
    <name evidence="2" type="ORF">GV832_12970</name>
</gene>
<dbReference type="EMBL" id="JAABNR010000011">
    <property type="protein sequence ID" value="NBZ88498.1"/>
    <property type="molecule type" value="Genomic_DNA"/>
</dbReference>
<dbReference type="RefSeq" id="WP_168775312.1">
    <property type="nucleotide sequence ID" value="NZ_JAABNR010000011.1"/>
</dbReference>
<dbReference type="Pfam" id="PF12900">
    <property type="entry name" value="Pyridox_ox_2"/>
    <property type="match status" value="1"/>
</dbReference>
<protein>
    <submittedName>
        <fullName evidence="2">Pyridoxamine 5'-phosphate oxidase family protein</fullName>
    </submittedName>
</protein>
<dbReference type="Gene3D" id="2.30.110.10">
    <property type="entry name" value="Electron Transport, Fmn-binding Protein, Chain A"/>
    <property type="match status" value="1"/>
</dbReference>
<comment type="caution">
    <text evidence="2">The sequence shown here is derived from an EMBL/GenBank/DDBJ whole genome shotgun (WGS) entry which is preliminary data.</text>
</comment>
<name>A0AAE4Y9G1_9RHOB</name>